<evidence type="ECO:0000256" key="1">
    <source>
        <dbReference type="SAM" id="Phobius"/>
    </source>
</evidence>
<gene>
    <name evidence="2" type="ordered locus">Mflv_3866</name>
</gene>
<feature type="transmembrane region" description="Helical" evidence="1">
    <location>
        <begin position="82"/>
        <end position="103"/>
    </location>
</feature>
<dbReference type="EMBL" id="CP000656">
    <property type="protein sequence ID" value="ABP46338.1"/>
    <property type="molecule type" value="Genomic_DNA"/>
</dbReference>
<protein>
    <recommendedName>
        <fullName evidence="3">Transmembrane protein</fullName>
    </recommendedName>
</protein>
<name>A4TCX7_MYCGI</name>
<keyword evidence="1" id="KW-1133">Transmembrane helix</keyword>
<sequence length="114" mass="12120">MTSRSSRHTRIAAAGVPVHLGIHADSRAGREAQETPLGKTRLVLTKWAIPLGASVTHLPIGFAMIILGIILLLIGYFTSLSILYTIGGILVVVGVVLWILGAVGRPVGGRKVWF</sequence>
<evidence type="ECO:0008006" key="3">
    <source>
        <dbReference type="Google" id="ProtNLM"/>
    </source>
</evidence>
<feature type="transmembrane region" description="Helical" evidence="1">
    <location>
        <begin position="47"/>
        <end position="76"/>
    </location>
</feature>
<dbReference type="KEGG" id="mgi:Mflv_3866"/>
<keyword evidence="1" id="KW-0812">Transmembrane</keyword>
<reference evidence="2" key="2">
    <citation type="journal article" date="2013" name="PLoS ONE">
        <title>A Gene Expression Study of the Activities of Aromatic Ring-Cleavage Dioxygenases in Mycobacterium gilvum PYR-GCK to Changes in Salinity and pH during Pyrene Degradation.</title>
        <authorList>
            <person name="Badejo A.C."/>
            <person name="Badejo A.O."/>
            <person name="Shin K.H."/>
            <person name="Chai Y.G."/>
        </authorList>
    </citation>
    <scope>NUCLEOTIDE SEQUENCE [LARGE SCALE GENOMIC DNA]</scope>
    <source>
        <strain evidence="2">PYR-GCK</strain>
    </source>
</reference>
<reference evidence="2" key="1">
    <citation type="submission" date="2007-04" db="EMBL/GenBank/DDBJ databases">
        <authorList>
            <consortium name="US DOE Joint Genome Institute"/>
            <person name="Copeland A."/>
            <person name="Lucas S."/>
            <person name="Lapidus A."/>
            <person name="Barry K."/>
            <person name="Detter J.C."/>
            <person name="Glavina del Rio T."/>
            <person name="Hammon N."/>
            <person name="Israni S."/>
            <person name="Dalin E."/>
            <person name="Tice H."/>
            <person name="Pitluck S."/>
            <person name="Chain P."/>
            <person name="Malfatti S."/>
            <person name="Shin M."/>
            <person name="Vergez L."/>
            <person name="Schmutz J."/>
            <person name="Larimer F."/>
            <person name="Land M."/>
            <person name="Hauser L."/>
            <person name="Kyrpides N."/>
            <person name="Mikhailova N."/>
            <person name="Miller C."/>
            <person name="Richardson P."/>
        </authorList>
    </citation>
    <scope>NUCLEOTIDE SEQUENCE</scope>
    <source>
        <strain evidence="2">PYR-GCK</strain>
    </source>
</reference>
<keyword evidence="1" id="KW-0472">Membrane</keyword>
<evidence type="ECO:0000313" key="2">
    <source>
        <dbReference type="EMBL" id="ABP46338.1"/>
    </source>
</evidence>
<dbReference type="HOGENOM" id="CLU_2118335_0_0_11"/>
<organism evidence="2">
    <name type="scientific">Mycolicibacterium gilvum (strain PYR-GCK)</name>
    <name type="common">Mycobacterium gilvum (strain PYR-GCK)</name>
    <dbReference type="NCBI Taxonomy" id="350054"/>
    <lineage>
        <taxon>Bacteria</taxon>
        <taxon>Bacillati</taxon>
        <taxon>Actinomycetota</taxon>
        <taxon>Actinomycetes</taxon>
        <taxon>Mycobacteriales</taxon>
        <taxon>Mycobacteriaceae</taxon>
        <taxon>Mycolicibacterium</taxon>
    </lineage>
</organism>
<accession>A4TCX7</accession>
<dbReference type="AlphaFoldDB" id="A4TCX7"/>
<proteinExistence type="predicted"/>